<dbReference type="Proteomes" id="UP001153365">
    <property type="component" value="Unassembled WGS sequence"/>
</dbReference>
<evidence type="ECO:0000256" key="1">
    <source>
        <dbReference type="SAM" id="MobiDB-lite"/>
    </source>
</evidence>
<evidence type="ECO:0000313" key="2">
    <source>
        <dbReference type="EMBL" id="CAH7674401.1"/>
    </source>
</evidence>
<feature type="compositionally biased region" description="Acidic residues" evidence="1">
    <location>
        <begin position="474"/>
        <end position="483"/>
    </location>
</feature>
<feature type="region of interest" description="Disordered" evidence="1">
    <location>
        <begin position="341"/>
        <end position="365"/>
    </location>
</feature>
<gene>
    <name evidence="2" type="ORF">PPACK8108_LOCUS9312</name>
</gene>
<feature type="compositionally biased region" description="Basic and acidic residues" evidence="1">
    <location>
        <begin position="266"/>
        <end position="278"/>
    </location>
</feature>
<feature type="compositionally biased region" description="Low complexity" evidence="1">
    <location>
        <begin position="28"/>
        <end position="39"/>
    </location>
</feature>
<feature type="compositionally biased region" description="Low complexity" evidence="1">
    <location>
        <begin position="464"/>
        <end position="473"/>
    </location>
</feature>
<proteinExistence type="predicted"/>
<feature type="compositionally biased region" description="Polar residues" evidence="1">
    <location>
        <begin position="106"/>
        <end position="123"/>
    </location>
</feature>
<accession>A0AAV0AYR3</accession>
<sequence length="483" mass="52493">MTDEENEIEGGMSSLLSSTLGRGERLSSRSGSNSSIIILNDTQNQSSSTQVSEVSKEQPSNGSRMDEDQNEGDVEEVEEEQVDDDEQTATNPTERIRTVTMEDDLTGSSITSSTIPQSATDMTLPNILECQPSSRRFSESGSSSSTAFELAEQGYRSSSSSSRPIGGGGGARMVKRKPVNRANLLPRPKAHLRVAAQLSTEEVSPDLLTEADVHRRFKSVPFVVPSSSCTPTNTLSNNTPLNSPRVPRTPSSPFHVNRPTPNRFPEQVEKEDSPKDDDSTGSSEEDERDNTINDNDDIFSASSINNLVNQPSSEQNLNREEQVGVQDEMVRMNEIQKWKTFRGAGSASAHEFSRSSQKRRYQPDIDQTSFKRRAISPSTTSLSSSCIGSPVLSTILPHPQPHHLLQSTTATATSSSSSSSSSAVLNKASPSKILNPSSSSELIKACLIGNGLTLSHQRQDVKMNSGEELGSESNFEEEAEEEF</sequence>
<feature type="region of interest" description="Disordered" evidence="1">
    <location>
        <begin position="456"/>
        <end position="483"/>
    </location>
</feature>
<feature type="compositionally biased region" description="Low complexity" evidence="1">
    <location>
        <begin position="133"/>
        <end position="145"/>
    </location>
</feature>
<reference evidence="2" key="1">
    <citation type="submission" date="2022-06" db="EMBL/GenBank/DDBJ databases">
        <authorList>
            <consortium name="SYNGENTA / RWTH Aachen University"/>
        </authorList>
    </citation>
    <scope>NUCLEOTIDE SEQUENCE</scope>
</reference>
<name>A0AAV0AYR3_PHAPC</name>
<comment type="caution">
    <text evidence="2">The sequence shown here is derived from an EMBL/GenBank/DDBJ whole genome shotgun (WGS) entry which is preliminary data.</text>
</comment>
<dbReference type="AlphaFoldDB" id="A0AAV0AYR3"/>
<feature type="compositionally biased region" description="Low complexity" evidence="1">
    <location>
        <begin position="407"/>
        <end position="433"/>
    </location>
</feature>
<feature type="region of interest" description="Disordered" evidence="1">
    <location>
        <begin position="223"/>
        <end position="298"/>
    </location>
</feature>
<feature type="compositionally biased region" description="Acidic residues" evidence="1">
    <location>
        <begin position="68"/>
        <end position="87"/>
    </location>
</feature>
<feature type="region of interest" description="Disordered" evidence="1">
    <location>
        <begin position="397"/>
        <end position="433"/>
    </location>
</feature>
<feature type="compositionally biased region" description="Low complexity" evidence="1">
    <location>
        <begin position="154"/>
        <end position="164"/>
    </location>
</feature>
<feature type="compositionally biased region" description="Polar residues" evidence="1">
    <location>
        <begin position="40"/>
        <end position="63"/>
    </location>
</feature>
<dbReference type="EMBL" id="CALTRL010001991">
    <property type="protein sequence ID" value="CAH7674401.1"/>
    <property type="molecule type" value="Genomic_DNA"/>
</dbReference>
<protein>
    <submittedName>
        <fullName evidence="2">Expressed protein</fullName>
    </submittedName>
</protein>
<feature type="region of interest" description="Disordered" evidence="1">
    <location>
        <begin position="1"/>
        <end position="189"/>
    </location>
</feature>
<feature type="compositionally biased region" description="Low complexity" evidence="1">
    <location>
        <begin position="223"/>
        <end position="244"/>
    </location>
</feature>
<organism evidence="2 3">
    <name type="scientific">Phakopsora pachyrhizi</name>
    <name type="common">Asian soybean rust disease fungus</name>
    <dbReference type="NCBI Taxonomy" id="170000"/>
    <lineage>
        <taxon>Eukaryota</taxon>
        <taxon>Fungi</taxon>
        <taxon>Dikarya</taxon>
        <taxon>Basidiomycota</taxon>
        <taxon>Pucciniomycotina</taxon>
        <taxon>Pucciniomycetes</taxon>
        <taxon>Pucciniales</taxon>
        <taxon>Phakopsoraceae</taxon>
        <taxon>Phakopsora</taxon>
    </lineage>
</organism>
<evidence type="ECO:0000313" key="3">
    <source>
        <dbReference type="Proteomes" id="UP001153365"/>
    </source>
</evidence>
<keyword evidence="3" id="KW-1185">Reference proteome</keyword>
<feature type="compositionally biased region" description="Low complexity" evidence="1">
    <location>
        <begin position="10"/>
        <end position="21"/>
    </location>
</feature>